<dbReference type="PROSITE" id="PS51192">
    <property type="entry name" value="HELICASE_ATP_BIND_1"/>
    <property type="match status" value="1"/>
</dbReference>
<feature type="domain" description="Helicase C-terminal" evidence="9">
    <location>
        <begin position="241"/>
        <end position="389"/>
    </location>
</feature>
<evidence type="ECO:0000259" key="9">
    <source>
        <dbReference type="PROSITE" id="PS51194"/>
    </source>
</evidence>
<evidence type="ECO:0000313" key="11">
    <source>
        <dbReference type="EMBL" id="TGO05626.1"/>
    </source>
</evidence>
<dbReference type="Pfam" id="PF00270">
    <property type="entry name" value="DEAD"/>
    <property type="match status" value="1"/>
</dbReference>
<evidence type="ECO:0000256" key="3">
    <source>
        <dbReference type="ARBA" id="ARBA00022806"/>
    </source>
</evidence>
<reference evidence="11 12" key="1">
    <citation type="submission" date="2018-11" db="EMBL/GenBank/DDBJ databases">
        <title>Complete genome sequencing of the Actinobacteria Serinibacter sp. K3-2.</title>
        <authorList>
            <person name="Rakitin A.L."/>
            <person name="Beletsky A.V."/>
            <person name="Mardanov A.V."/>
            <person name="Ravin N.V."/>
            <person name="Gromova A.S."/>
            <person name="Filippova S.N."/>
            <person name="Gal'Chenko V.F."/>
        </authorList>
    </citation>
    <scope>NUCLEOTIDE SEQUENCE [LARGE SCALE GENOMIC DNA]</scope>
    <source>
        <strain evidence="11 12">K3-2</strain>
    </source>
</reference>
<feature type="compositionally biased region" description="Gly residues" evidence="7">
    <location>
        <begin position="422"/>
        <end position="443"/>
    </location>
</feature>
<dbReference type="PROSITE" id="PS51194">
    <property type="entry name" value="HELICASE_CTER"/>
    <property type="match status" value="1"/>
</dbReference>
<dbReference type="InterPro" id="IPR011545">
    <property type="entry name" value="DEAD/DEAH_box_helicase_dom"/>
</dbReference>
<evidence type="ECO:0000256" key="6">
    <source>
        <dbReference type="PROSITE-ProRule" id="PRU00552"/>
    </source>
</evidence>
<keyword evidence="1" id="KW-0547">Nucleotide-binding</keyword>
<feature type="region of interest" description="Disordered" evidence="7">
    <location>
        <begin position="400"/>
        <end position="561"/>
    </location>
</feature>
<dbReference type="InterPro" id="IPR050079">
    <property type="entry name" value="DEAD_box_RNA_helicase"/>
</dbReference>
<dbReference type="SUPFAM" id="SSF52540">
    <property type="entry name" value="P-loop containing nucleoside triphosphate hydrolases"/>
    <property type="match status" value="1"/>
</dbReference>
<accession>A0A4Z1E193</accession>
<keyword evidence="12" id="KW-1185">Reference proteome</keyword>
<protein>
    <submittedName>
        <fullName evidence="11">ATP-dependent RNA helicase</fullName>
    </submittedName>
</protein>
<dbReference type="PROSITE" id="PS51195">
    <property type="entry name" value="Q_MOTIF"/>
    <property type="match status" value="1"/>
</dbReference>
<dbReference type="InterPro" id="IPR027417">
    <property type="entry name" value="P-loop_NTPase"/>
</dbReference>
<dbReference type="EMBL" id="RHPJ01000002">
    <property type="protein sequence ID" value="TGO05626.1"/>
    <property type="molecule type" value="Genomic_DNA"/>
</dbReference>
<name>A0A4Z1E193_9MICO</name>
<dbReference type="CDD" id="cd18787">
    <property type="entry name" value="SF2_C_DEAD"/>
    <property type="match status" value="1"/>
</dbReference>
<keyword evidence="4" id="KW-0067">ATP-binding</keyword>
<keyword evidence="3 11" id="KW-0347">Helicase</keyword>
<dbReference type="RefSeq" id="WP_233251552.1">
    <property type="nucleotide sequence ID" value="NZ_RHPJ01000002.1"/>
</dbReference>
<dbReference type="PANTHER" id="PTHR47959:SF13">
    <property type="entry name" value="ATP-DEPENDENT RNA HELICASE RHLE"/>
    <property type="match status" value="1"/>
</dbReference>
<feature type="domain" description="DEAD-box RNA helicase Q" evidence="10">
    <location>
        <begin position="9"/>
        <end position="37"/>
    </location>
</feature>
<dbReference type="InterPro" id="IPR001650">
    <property type="entry name" value="Helicase_C-like"/>
</dbReference>
<evidence type="ECO:0000256" key="4">
    <source>
        <dbReference type="ARBA" id="ARBA00022840"/>
    </source>
</evidence>
<feature type="compositionally biased region" description="Gly residues" evidence="7">
    <location>
        <begin position="473"/>
        <end position="496"/>
    </location>
</feature>
<dbReference type="GO" id="GO:0003676">
    <property type="term" value="F:nucleic acid binding"/>
    <property type="evidence" value="ECO:0007669"/>
    <property type="project" value="InterPro"/>
</dbReference>
<sequence length="561" mass="57261">MSSTPSAAPSFADLGIPQPIIAALEARDITSPFPIQVATLPDSLAGRDVLGRGRTGSGKTLAFALPLITRIAKGRHAAPSRPRALVLAPTRELANQITDTLQPLAKAMGLSVTTIFGGVAQGKQVSALRGGIDILVACPGRLEDLMGQKHVMLDAVEITVLDEADHMADLGFLPGVTRIMRATPAVGQRLLFSATLDNGVDVLVKRFLDKPVTHSVDPASSPVAALTHHLFEVGNAEEKKDVVEALAAGRGRRLLFMRTKHQARQMARRLTSVGIPATDLHGNLSQGARERNLAAFHSGDVRVMVATDIAARGIHVDDVDLVVHVDPPAEHKAYLHRSGRTARAGAGGDVVTLVLPEQRGDVRQLTRAAKITATPQRVRATDAAVRDLVGELADRVDASAMPAGAATKPEPQPVRRKASGGAPAGGAGAPGGRGRGRGRGGAGAPAAAGSNGPGRQAAGRGEQRSERPAAAVSGGGGGRGRGGSEGRGGAEGGRGGAAANQQTRRGQRSAAKGPKGESRGDGVRGSGARGGSARGGGRGSAPVTYSTSSGGGAGFVPMTQR</sequence>
<evidence type="ECO:0000313" key="12">
    <source>
        <dbReference type="Proteomes" id="UP000297318"/>
    </source>
</evidence>
<evidence type="ECO:0000256" key="7">
    <source>
        <dbReference type="SAM" id="MobiDB-lite"/>
    </source>
</evidence>
<dbReference type="InterPro" id="IPR014014">
    <property type="entry name" value="RNA_helicase_DEAD_Q_motif"/>
</dbReference>
<proteinExistence type="inferred from homology"/>
<dbReference type="SMART" id="SM00490">
    <property type="entry name" value="HELICc"/>
    <property type="match status" value="1"/>
</dbReference>
<dbReference type="AlphaFoldDB" id="A0A4Z1E193"/>
<evidence type="ECO:0000259" key="10">
    <source>
        <dbReference type="PROSITE" id="PS51195"/>
    </source>
</evidence>
<dbReference type="Pfam" id="PF00271">
    <property type="entry name" value="Helicase_C"/>
    <property type="match status" value="1"/>
</dbReference>
<evidence type="ECO:0000256" key="2">
    <source>
        <dbReference type="ARBA" id="ARBA00022801"/>
    </source>
</evidence>
<dbReference type="GO" id="GO:0005524">
    <property type="term" value="F:ATP binding"/>
    <property type="evidence" value="ECO:0007669"/>
    <property type="project" value="UniProtKB-KW"/>
</dbReference>
<dbReference type="Gene3D" id="3.40.50.300">
    <property type="entry name" value="P-loop containing nucleotide triphosphate hydrolases"/>
    <property type="match status" value="2"/>
</dbReference>
<evidence type="ECO:0000256" key="1">
    <source>
        <dbReference type="ARBA" id="ARBA00022741"/>
    </source>
</evidence>
<dbReference type="Proteomes" id="UP000297318">
    <property type="component" value="Unassembled WGS sequence"/>
</dbReference>
<gene>
    <name evidence="11" type="ORF">SERN_1630</name>
</gene>
<comment type="similarity">
    <text evidence="5">Belongs to the DEAD box helicase family.</text>
</comment>
<organism evidence="11 12">
    <name type="scientific">Serinibacter arcticus</name>
    <dbReference type="NCBI Taxonomy" id="1655435"/>
    <lineage>
        <taxon>Bacteria</taxon>
        <taxon>Bacillati</taxon>
        <taxon>Actinomycetota</taxon>
        <taxon>Actinomycetes</taxon>
        <taxon>Micrococcales</taxon>
        <taxon>Beutenbergiaceae</taxon>
        <taxon>Serinibacter</taxon>
    </lineage>
</organism>
<feature type="compositionally biased region" description="Gly residues" evidence="7">
    <location>
        <begin position="523"/>
        <end position="539"/>
    </location>
</feature>
<dbReference type="InterPro" id="IPR014001">
    <property type="entry name" value="Helicase_ATP-bd"/>
</dbReference>
<dbReference type="GO" id="GO:0003724">
    <property type="term" value="F:RNA helicase activity"/>
    <property type="evidence" value="ECO:0007669"/>
    <property type="project" value="InterPro"/>
</dbReference>
<evidence type="ECO:0000256" key="5">
    <source>
        <dbReference type="ARBA" id="ARBA00038437"/>
    </source>
</evidence>
<dbReference type="InterPro" id="IPR044742">
    <property type="entry name" value="DEAD/DEAH_RhlB"/>
</dbReference>
<feature type="domain" description="Helicase ATP-binding" evidence="8">
    <location>
        <begin position="40"/>
        <end position="214"/>
    </location>
</feature>
<dbReference type="GO" id="GO:0005829">
    <property type="term" value="C:cytosol"/>
    <property type="evidence" value="ECO:0007669"/>
    <property type="project" value="TreeGrafter"/>
</dbReference>
<keyword evidence="2" id="KW-0378">Hydrolase</keyword>
<feature type="compositionally biased region" description="Low complexity" evidence="7">
    <location>
        <begin position="444"/>
        <end position="455"/>
    </location>
</feature>
<dbReference type="SMART" id="SM00487">
    <property type="entry name" value="DEXDc"/>
    <property type="match status" value="1"/>
</dbReference>
<evidence type="ECO:0000259" key="8">
    <source>
        <dbReference type="PROSITE" id="PS51192"/>
    </source>
</evidence>
<feature type="short sequence motif" description="Q motif" evidence="6">
    <location>
        <begin position="9"/>
        <end position="37"/>
    </location>
</feature>
<dbReference type="PANTHER" id="PTHR47959">
    <property type="entry name" value="ATP-DEPENDENT RNA HELICASE RHLE-RELATED"/>
    <property type="match status" value="1"/>
</dbReference>
<dbReference type="CDD" id="cd00268">
    <property type="entry name" value="DEADc"/>
    <property type="match status" value="1"/>
</dbReference>
<comment type="caution">
    <text evidence="11">The sequence shown here is derived from an EMBL/GenBank/DDBJ whole genome shotgun (WGS) entry which is preliminary data.</text>
</comment>
<dbReference type="GO" id="GO:0016787">
    <property type="term" value="F:hydrolase activity"/>
    <property type="evidence" value="ECO:0007669"/>
    <property type="project" value="UniProtKB-KW"/>
</dbReference>